<proteinExistence type="predicted"/>
<comment type="caution">
    <text evidence="1">The sequence shown here is derived from an EMBL/GenBank/DDBJ whole genome shotgun (WGS) entry which is preliminary data.</text>
</comment>
<reference evidence="1" key="1">
    <citation type="journal article" date="2019" name="Sci. Rep.">
        <title>Draft genome of Tanacetum cinerariifolium, the natural source of mosquito coil.</title>
        <authorList>
            <person name="Yamashiro T."/>
            <person name="Shiraishi A."/>
            <person name="Satake H."/>
            <person name="Nakayama K."/>
        </authorList>
    </citation>
    <scope>NUCLEOTIDE SEQUENCE</scope>
</reference>
<gene>
    <name evidence="1" type="ORF">Tci_935307</name>
</gene>
<feature type="non-terminal residue" evidence="1">
    <location>
        <position position="53"/>
    </location>
</feature>
<sequence length="53" mass="5813">VGTSQRVESSDDGENVFNQGRIIVDIDQDEGIELVADQEKDAKKDAEVEGRHA</sequence>
<accession>A0A699Y0A6</accession>
<evidence type="ECO:0000313" key="1">
    <source>
        <dbReference type="EMBL" id="GFD63338.1"/>
    </source>
</evidence>
<protein>
    <submittedName>
        <fullName evidence="1">Uncharacterized protein</fullName>
    </submittedName>
</protein>
<name>A0A699Y0A6_TANCI</name>
<dbReference type="EMBL" id="BKCJ011971478">
    <property type="protein sequence ID" value="GFD63338.1"/>
    <property type="molecule type" value="Genomic_DNA"/>
</dbReference>
<feature type="non-terminal residue" evidence="1">
    <location>
        <position position="1"/>
    </location>
</feature>
<organism evidence="1">
    <name type="scientific">Tanacetum cinerariifolium</name>
    <name type="common">Dalmatian daisy</name>
    <name type="synonym">Chrysanthemum cinerariifolium</name>
    <dbReference type="NCBI Taxonomy" id="118510"/>
    <lineage>
        <taxon>Eukaryota</taxon>
        <taxon>Viridiplantae</taxon>
        <taxon>Streptophyta</taxon>
        <taxon>Embryophyta</taxon>
        <taxon>Tracheophyta</taxon>
        <taxon>Spermatophyta</taxon>
        <taxon>Magnoliopsida</taxon>
        <taxon>eudicotyledons</taxon>
        <taxon>Gunneridae</taxon>
        <taxon>Pentapetalae</taxon>
        <taxon>asterids</taxon>
        <taxon>campanulids</taxon>
        <taxon>Asterales</taxon>
        <taxon>Asteraceae</taxon>
        <taxon>Asteroideae</taxon>
        <taxon>Anthemideae</taxon>
        <taxon>Anthemidinae</taxon>
        <taxon>Tanacetum</taxon>
    </lineage>
</organism>
<dbReference type="AlphaFoldDB" id="A0A699Y0A6"/>